<evidence type="ECO:0000313" key="3">
    <source>
        <dbReference type="EMBL" id="MEE2049718.1"/>
    </source>
</evidence>
<feature type="chain" id="PRO_5045491129" evidence="2">
    <location>
        <begin position="26"/>
        <end position="110"/>
    </location>
</feature>
<dbReference type="Proteomes" id="UP001348641">
    <property type="component" value="Unassembled WGS sequence"/>
</dbReference>
<feature type="region of interest" description="Disordered" evidence="1">
    <location>
        <begin position="27"/>
        <end position="110"/>
    </location>
</feature>
<keyword evidence="2" id="KW-0732">Signal</keyword>
<feature type="compositionally biased region" description="Low complexity" evidence="1">
    <location>
        <begin position="46"/>
        <end position="96"/>
    </location>
</feature>
<dbReference type="RefSeq" id="WP_330156978.1">
    <property type="nucleotide sequence ID" value="NZ_BAAAJA010000005.1"/>
</dbReference>
<evidence type="ECO:0000256" key="1">
    <source>
        <dbReference type="SAM" id="MobiDB-lite"/>
    </source>
</evidence>
<reference evidence="3 4" key="1">
    <citation type="submission" date="2023-07" db="EMBL/GenBank/DDBJ databases">
        <authorList>
            <person name="Girao M."/>
            <person name="Carvalho M.F."/>
        </authorList>
    </citation>
    <scope>NUCLEOTIDE SEQUENCE [LARGE SCALE GENOMIC DNA]</scope>
    <source>
        <strain evidence="3 4">66/93</strain>
    </source>
</reference>
<comment type="caution">
    <text evidence="3">The sequence shown here is derived from an EMBL/GenBank/DDBJ whole genome shotgun (WGS) entry which is preliminary data.</text>
</comment>
<protein>
    <submittedName>
        <fullName evidence="3">Uncharacterized protein</fullName>
    </submittedName>
</protein>
<proteinExistence type="predicted"/>
<accession>A0ABU7KK96</accession>
<evidence type="ECO:0000256" key="2">
    <source>
        <dbReference type="SAM" id="SignalP"/>
    </source>
</evidence>
<evidence type="ECO:0000313" key="4">
    <source>
        <dbReference type="Proteomes" id="UP001348641"/>
    </source>
</evidence>
<organism evidence="3 4">
    <name type="scientific">Nocardiopsis tropica</name>
    <dbReference type="NCBI Taxonomy" id="109330"/>
    <lineage>
        <taxon>Bacteria</taxon>
        <taxon>Bacillati</taxon>
        <taxon>Actinomycetota</taxon>
        <taxon>Actinomycetes</taxon>
        <taxon>Streptosporangiales</taxon>
        <taxon>Nocardiopsidaceae</taxon>
        <taxon>Nocardiopsis</taxon>
    </lineage>
</organism>
<name>A0ABU7KK96_9ACTN</name>
<sequence length="110" mass="10641">MRLKTSLFAAGIAAFALFGAAPAFAAEEPSVPPSQGDCPAAPAPAAPAEGVVAPEEGGAGLPEECAEPAPGVEAPSEEPSPSEGASVAPDPVAPEAAPAPPVERDPNYTG</sequence>
<gene>
    <name evidence="3" type="ORF">Q8A49_04345</name>
</gene>
<feature type="signal peptide" evidence="2">
    <location>
        <begin position="1"/>
        <end position="25"/>
    </location>
</feature>
<dbReference type="EMBL" id="JAUUCC010000006">
    <property type="protein sequence ID" value="MEE2049718.1"/>
    <property type="molecule type" value="Genomic_DNA"/>
</dbReference>